<reference evidence="1" key="1">
    <citation type="submission" date="2009-04" db="EMBL/GenBank/DDBJ databases">
        <authorList>
            <person name="Weinstock G."/>
            <person name="Sodergren E."/>
            <person name="Clifton S."/>
            <person name="Fulton L."/>
            <person name="Fulton B."/>
            <person name="Courtney L."/>
            <person name="Fronick C."/>
            <person name="Harrison M."/>
            <person name="Strong C."/>
            <person name="Farmer C."/>
            <person name="Delahaunty K."/>
            <person name="Markovic C."/>
            <person name="Hall O."/>
            <person name="Minx P."/>
            <person name="Tomlinson C."/>
            <person name="Mitreva M."/>
            <person name="Nelson J."/>
            <person name="Hou S."/>
            <person name="Wollam A."/>
            <person name="Pepin K.H."/>
            <person name="Johnson M."/>
            <person name="Bhonagiri V."/>
            <person name="Nash W.E."/>
            <person name="Warren W."/>
            <person name="Chinwalla A."/>
            <person name="Mardis E.R."/>
            <person name="Wilson R.K."/>
        </authorList>
    </citation>
    <scope>NUCLEOTIDE SEQUENCE [LARGE SCALE GENOMIC DNA]</scope>
    <source>
        <strain evidence="1">ATCC 51147</strain>
    </source>
</reference>
<protein>
    <recommendedName>
        <fullName evidence="3">Mutator family transposase</fullName>
    </recommendedName>
</protein>
<accession>C4GN97</accession>
<gene>
    <name evidence="1" type="ORF">GCWU000324_03186</name>
</gene>
<evidence type="ECO:0000313" key="2">
    <source>
        <dbReference type="Proteomes" id="UP000003009"/>
    </source>
</evidence>
<evidence type="ECO:0008006" key="3">
    <source>
        <dbReference type="Google" id="ProtNLM"/>
    </source>
</evidence>
<keyword evidence="2" id="KW-1185">Reference proteome</keyword>
<evidence type="ECO:0000313" key="1">
    <source>
        <dbReference type="EMBL" id="EEP66782.1"/>
    </source>
</evidence>
<organism evidence="1 2">
    <name type="scientific">Kingella oralis ATCC 51147</name>
    <dbReference type="NCBI Taxonomy" id="629741"/>
    <lineage>
        <taxon>Bacteria</taxon>
        <taxon>Pseudomonadati</taxon>
        <taxon>Pseudomonadota</taxon>
        <taxon>Betaproteobacteria</taxon>
        <taxon>Neisseriales</taxon>
        <taxon>Neisseriaceae</taxon>
        <taxon>Kingella</taxon>
    </lineage>
</organism>
<proteinExistence type="predicted"/>
<dbReference type="Proteomes" id="UP000003009">
    <property type="component" value="Unassembled WGS sequence"/>
</dbReference>
<dbReference type="EMBL" id="ACJW02000008">
    <property type="protein sequence ID" value="EEP66782.1"/>
    <property type="molecule type" value="Genomic_DNA"/>
</dbReference>
<dbReference type="HOGENOM" id="CLU_078214_2_0_4"/>
<sequence length="212" mass="24135">MDTTYFGRRFGIMVLFDSISGKALSVTEVKNETNALYAEAIGSLKAKGIEIQSIVCDGRKGLLQLFPDIPVQLCHFHQVKTVGCYLTRNPQTAAGKELWHLARTLKNSRRADFESSLKAWFEQHKDFFNERTKNPETGKSHYTHPRLRSAYFSLKRNMGNLFVFEEHPDLNIPNTTNLLDGAFAGLKRHLACHHGMSKANKIKFIKDSFSEK</sequence>
<name>C4GN97_9NEIS</name>
<comment type="caution">
    <text evidence="1">The sequence shown here is derived from an EMBL/GenBank/DDBJ whole genome shotgun (WGS) entry which is preliminary data.</text>
</comment>
<dbReference type="STRING" id="629741.GCWU000324_03186"/>
<dbReference type="AlphaFoldDB" id="C4GN97"/>